<dbReference type="Gene3D" id="3.40.190.10">
    <property type="entry name" value="Periplasmic binding protein-like II"/>
    <property type="match status" value="1"/>
</dbReference>
<dbReference type="PANTHER" id="PTHR30290:SF10">
    <property type="entry name" value="PERIPLASMIC OLIGOPEPTIDE-BINDING PROTEIN-RELATED"/>
    <property type="match status" value="1"/>
</dbReference>
<dbReference type="GO" id="GO:0030288">
    <property type="term" value="C:outer membrane-bounded periplasmic space"/>
    <property type="evidence" value="ECO:0007669"/>
    <property type="project" value="UniProtKB-ARBA"/>
</dbReference>
<dbReference type="PATRIC" id="fig|1449336.4.peg.1503"/>
<evidence type="ECO:0000256" key="6">
    <source>
        <dbReference type="SAM" id="MobiDB-lite"/>
    </source>
</evidence>
<dbReference type="AlphaFoldDB" id="A0A0R2I2Z3"/>
<gene>
    <name evidence="9" type="ORF">IV74_GL001473</name>
</gene>
<accession>A0A0R2I2Z3</accession>
<dbReference type="PIRSF" id="PIRSF002741">
    <property type="entry name" value="MppA"/>
    <property type="match status" value="1"/>
</dbReference>
<dbReference type="InterPro" id="IPR039424">
    <property type="entry name" value="SBP_5"/>
</dbReference>
<evidence type="ECO:0000256" key="2">
    <source>
        <dbReference type="ARBA" id="ARBA00005695"/>
    </source>
</evidence>
<comment type="subcellular location">
    <subcellularLocation>
        <location evidence="1">Cell membrane</location>
        <topology evidence="1">Lipid-anchor</topology>
    </subcellularLocation>
</comment>
<proteinExistence type="inferred from homology"/>
<evidence type="ECO:0000256" key="1">
    <source>
        <dbReference type="ARBA" id="ARBA00004193"/>
    </source>
</evidence>
<dbReference type="Pfam" id="PF00496">
    <property type="entry name" value="SBP_bac_5"/>
    <property type="match status" value="1"/>
</dbReference>
<dbReference type="PROSITE" id="PS51257">
    <property type="entry name" value="PROKAR_LIPOPROTEIN"/>
    <property type="match status" value="1"/>
</dbReference>
<dbReference type="eggNOG" id="COG4166">
    <property type="taxonomic scope" value="Bacteria"/>
</dbReference>
<evidence type="ECO:0000259" key="8">
    <source>
        <dbReference type="Pfam" id="PF00496"/>
    </source>
</evidence>
<keyword evidence="3" id="KW-0813">Transport</keyword>
<feature type="chain" id="PRO_5006418099" evidence="7">
    <location>
        <begin position="34"/>
        <end position="574"/>
    </location>
</feature>
<evidence type="ECO:0000256" key="3">
    <source>
        <dbReference type="ARBA" id="ARBA00022448"/>
    </source>
</evidence>
<reference evidence="9 10" key="1">
    <citation type="journal article" date="2015" name="Genome Announc.">
        <title>Expanding the biotechnology potential of lactobacilli through comparative genomics of 213 strains and associated genera.</title>
        <authorList>
            <person name="Sun Z."/>
            <person name="Harris H.M."/>
            <person name="McCann A."/>
            <person name="Guo C."/>
            <person name="Argimon S."/>
            <person name="Zhang W."/>
            <person name="Yang X."/>
            <person name="Jeffery I.B."/>
            <person name="Cooney J.C."/>
            <person name="Kagawa T.F."/>
            <person name="Liu W."/>
            <person name="Song Y."/>
            <person name="Salvetti E."/>
            <person name="Wrobel A."/>
            <person name="Rasinkangas P."/>
            <person name="Parkhill J."/>
            <person name="Rea M.C."/>
            <person name="O'Sullivan O."/>
            <person name="Ritari J."/>
            <person name="Douillard F.P."/>
            <person name="Paul Ross R."/>
            <person name="Yang R."/>
            <person name="Briner A.E."/>
            <person name="Felis G.E."/>
            <person name="de Vos W.M."/>
            <person name="Barrangou R."/>
            <person name="Klaenhammer T.R."/>
            <person name="Caufield P.W."/>
            <person name="Cui Y."/>
            <person name="Zhang H."/>
            <person name="O'Toole P.W."/>
        </authorList>
    </citation>
    <scope>NUCLEOTIDE SEQUENCE [LARGE SCALE GENOMIC DNA]</scope>
    <source>
        <strain evidence="9 10">DSM 20623</strain>
    </source>
</reference>
<feature type="domain" description="Solute-binding protein family 5" evidence="8">
    <location>
        <begin position="108"/>
        <end position="492"/>
    </location>
</feature>
<protein>
    <submittedName>
        <fullName evidence="9">Periplasmic oligopeptide-binding protein</fullName>
    </submittedName>
</protein>
<keyword evidence="10" id="KW-1185">Reference proteome</keyword>
<evidence type="ECO:0000313" key="9">
    <source>
        <dbReference type="EMBL" id="KRN56359.1"/>
    </source>
</evidence>
<evidence type="ECO:0000256" key="7">
    <source>
        <dbReference type="SAM" id="SignalP"/>
    </source>
</evidence>
<name>A0A0R2I2Z3_CARDV</name>
<feature type="signal peptide" evidence="7">
    <location>
        <begin position="1"/>
        <end position="33"/>
    </location>
</feature>
<dbReference type="Gene3D" id="3.90.76.10">
    <property type="entry name" value="Dipeptide-binding Protein, Domain 1"/>
    <property type="match status" value="1"/>
</dbReference>
<feature type="region of interest" description="Disordered" evidence="6">
    <location>
        <begin position="37"/>
        <end position="58"/>
    </location>
</feature>
<dbReference type="EMBL" id="JQBS01000032">
    <property type="protein sequence ID" value="KRN56359.1"/>
    <property type="molecule type" value="Genomic_DNA"/>
</dbReference>
<sequence length="574" mass="64073">MLFKVLQIGGMNMKKRNVVGLLGIALTSTLVLAACGGGSSSDSGSKSSSDKGSSKVADKQTLNLIESAEIPTMDTVMNTDAVGSVVMNNVFEGLYRQDLKNNNELAMAAEEPKVSEDGLTYTFKIREDANWSNGDPVTSGDFVYAWQRLVDPATAAPYSYMMDGVIANATEIIAGEKPATDLGVKAIDDKTLEVKLASEVPYFKGLLGLSMYYPQNEKFAKEKGESYAKNSDNLVYNGPFTLTKWDGTGLNWVYKKNDTYWDKKAVKLDSINVDVVKETSTALNLYDNDSIDRMLLSGDYAQQRQDDADLKKLPTSSVFWFKFNQKRSDKETPLANENIRKAIAMSYDKKAYADTVLQNGSVPANGMVPEGLAKDPKNDKDFRKENGNLLEYNKKQAKEYWEKGLKELGVDKLELEILSDDTENAKKSSEFMQGQMEANLPNLKIKLKNVPFKVRLDLNDKQDYDIQVAGWGADFADPINFLELFQTENGNNKSGFSNAEYDALLEKIQTTSLSDPEKRWDEMLKAEKILMDTAGIAPIYQRYNSVLQKPYVKDIGVHLVGADYTYKWAYVESH</sequence>
<dbReference type="PROSITE" id="PS01040">
    <property type="entry name" value="SBP_BACTERIAL_5"/>
    <property type="match status" value="1"/>
</dbReference>
<comment type="caution">
    <text evidence="9">The sequence shown here is derived from an EMBL/GenBank/DDBJ whole genome shotgun (WGS) entry which is preliminary data.</text>
</comment>
<dbReference type="Proteomes" id="UP000051658">
    <property type="component" value="Unassembled WGS sequence"/>
</dbReference>
<evidence type="ECO:0000313" key="10">
    <source>
        <dbReference type="Proteomes" id="UP000051658"/>
    </source>
</evidence>
<dbReference type="InterPro" id="IPR000914">
    <property type="entry name" value="SBP_5_dom"/>
</dbReference>
<dbReference type="SUPFAM" id="SSF53850">
    <property type="entry name" value="Periplasmic binding protein-like II"/>
    <property type="match status" value="1"/>
</dbReference>
<dbReference type="GO" id="GO:0015833">
    <property type="term" value="P:peptide transport"/>
    <property type="evidence" value="ECO:0007669"/>
    <property type="project" value="UniProtKB-KW"/>
</dbReference>
<dbReference type="FunFam" id="3.10.105.10:FF:000001">
    <property type="entry name" value="Oligopeptide ABC transporter, oligopeptide-binding protein"/>
    <property type="match status" value="1"/>
</dbReference>
<dbReference type="InterPro" id="IPR030678">
    <property type="entry name" value="Peptide/Ni-bd"/>
</dbReference>
<feature type="compositionally biased region" description="Basic and acidic residues" evidence="6">
    <location>
        <begin position="48"/>
        <end position="58"/>
    </location>
</feature>
<dbReference type="InterPro" id="IPR023765">
    <property type="entry name" value="SBP_5_CS"/>
</dbReference>
<organism evidence="9 10">
    <name type="scientific">Carnobacterium divergens DSM 20623</name>
    <dbReference type="NCBI Taxonomy" id="1449336"/>
    <lineage>
        <taxon>Bacteria</taxon>
        <taxon>Bacillati</taxon>
        <taxon>Bacillota</taxon>
        <taxon>Bacilli</taxon>
        <taxon>Lactobacillales</taxon>
        <taxon>Carnobacteriaceae</taxon>
        <taxon>Carnobacterium</taxon>
    </lineage>
</organism>
<comment type="similarity">
    <text evidence="2">Belongs to the bacterial solute-binding protein 5 family.</text>
</comment>
<dbReference type="GO" id="GO:1904680">
    <property type="term" value="F:peptide transmembrane transporter activity"/>
    <property type="evidence" value="ECO:0007669"/>
    <property type="project" value="TreeGrafter"/>
</dbReference>
<dbReference type="CDD" id="cd08504">
    <property type="entry name" value="PBP2_OppA"/>
    <property type="match status" value="1"/>
</dbReference>
<keyword evidence="5" id="KW-0653">Protein transport</keyword>
<evidence type="ECO:0000256" key="5">
    <source>
        <dbReference type="ARBA" id="ARBA00022856"/>
    </source>
</evidence>
<evidence type="ECO:0000256" key="4">
    <source>
        <dbReference type="ARBA" id="ARBA00022729"/>
    </source>
</evidence>
<keyword evidence="5" id="KW-0571">Peptide transport</keyword>
<keyword evidence="4 7" id="KW-0732">Signal</keyword>
<dbReference type="FunFam" id="3.90.76.10:FF:000001">
    <property type="entry name" value="Oligopeptide ABC transporter substrate-binding protein"/>
    <property type="match status" value="1"/>
</dbReference>
<dbReference type="Gene3D" id="3.10.105.10">
    <property type="entry name" value="Dipeptide-binding Protein, Domain 3"/>
    <property type="match status" value="1"/>
</dbReference>
<dbReference type="GO" id="GO:0043190">
    <property type="term" value="C:ATP-binding cassette (ABC) transporter complex"/>
    <property type="evidence" value="ECO:0007669"/>
    <property type="project" value="InterPro"/>
</dbReference>
<dbReference type="PANTHER" id="PTHR30290">
    <property type="entry name" value="PERIPLASMIC BINDING COMPONENT OF ABC TRANSPORTER"/>
    <property type="match status" value="1"/>
</dbReference>